<proteinExistence type="inferred from homology"/>
<comment type="subunit">
    <text evidence="1">Component of the Smc5-Smc6 complex.</text>
</comment>
<keyword evidence="1" id="KW-0833">Ubl conjugation pathway</keyword>
<dbReference type="AlphaFoldDB" id="A0A7S0NLS0"/>
<keyword evidence="1" id="KW-0479">Metal-binding</keyword>
<reference evidence="2" key="1">
    <citation type="submission" date="2021-01" db="EMBL/GenBank/DDBJ databases">
        <authorList>
            <person name="Corre E."/>
            <person name="Pelletier E."/>
            <person name="Niang G."/>
            <person name="Scheremetjew M."/>
            <person name="Finn R."/>
            <person name="Kale V."/>
            <person name="Holt S."/>
            <person name="Cochrane G."/>
            <person name="Meng A."/>
            <person name="Brown T."/>
            <person name="Cohen L."/>
        </authorList>
    </citation>
    <scope>NUCLEOTIDE SEQUENCE</scope>
    <source>
        <strain evidence="2">CCMP1723</strain>
    </source>
</reference>
<dbReference type="GO" id="GO:0000724">
    <property type="term" value="P:double-strand break repair via homologous recombination"/>
    <property type="evidence" value="ECO:0007669"/>
    <property type="project" value="TreeGrafter"/>
</dbReference>
<dbReference type="Pfam" id="PF07574">
    <property type="entry name" value="SMC_Nse1"/>
    <property type="match status" value="1"/>
</dbReference>
<dbReference type="GO" id="GO:0005634">
    <property type="term" value="C:nucleus"/>
    <property type="evidence" value="ECO:0007669"/>
    <property type="project" value="UniProtKB-SubCell"/>
</dbReference>
<keyword evidence="1" id="KW-0539">Nucleus</keyword>
<dbReference type="PANTHER" id="PTHR20973:SF0">
    <property type="entry name" value="NON-STRUCTURAL MAINTENANCE OF CHROMOSOMES ELEMENT 1 HOMOLOG"/>
    <property type="match status" value="1"/>
</dbReference>
<dbReference type="EC" id="2.3.2.27" evidence="1"/>
<keyword evidence="1" id="KW-0233">DNA recombination</keyword>
<comment type="catalytic activity">
    <reaction evidence="1">
        <text>S-ubiquitinyl-[E2 ubiquitin-conjugating enzyme]-L-cysteine + [acceptor protein]-L-lysine = [E2 ubiquitin-conjugating enzyme]-L-cysteine + N(6)-ubiquitinyl-[acceptor protein]-L-lysine.</text>
        <dbReference type="EC" id="2.3.2.27"/>
    </reaction>
</comment>
<gene>
    <name evidence="2" type="ORF">MCOM1403_LOCUS9172</name>
</gene>
<evidence type="ECO:0000313" key="2">
    <source>
        <dbReference type="EMBL" id="CAD8521758.1"/>
    </source>
</evidence>
<dbReference type="InterPro" id="IPR036388">
    <property type="entry name" value="WH-like_DNA-bd_sf"/>
</dbReference>
<protein>
    <recommendedName>
        <fullName evidence="1">Non-structural maintenance of chromosomes element 1 homolog</fullName>
        <ecNumber evidence="1">2.3.2.27</ecNumber>
    </recommendedName>
</protein>
<dbReference type="GO" id="GO:0061630">
    <property type="term" value="F:ubiquitin protein ligase activity"/>
    <property type="evidence" value="ECO:0007669"/>
    <property type="project" value="UniProtKB-EC"/>
</dbReference>
<comment type="subcellular location">
    <subcellularLocation>
        <location evidence="1">Nucleus</location>
    </subcellularLocation>
</comment>
<keyword evidence="1" id="KW-0863">Zinc-finger</keyword>
<keyword evidence="1" id="KW-0808">Transferase</keyword>
<keyword evidence="1" id="KW-0227">DNA damage</keyword>
<dbReference type="Gene3D" id="3.90.1150.220">
    <property type="match status" value="1"/>
</dbReference>
<evidence type="ECO:0000256" key="1">
    <source>
        <dbReference type="RuleBase" id="RU368018"/>
    </source>
</evidence>
<dbReference type="GO" id="GO:0030915">
    <property type="term" value="C:Smc5-Smc6 complex"/>
    <property type="evidence" value="ECO:0007669"/>
    <property type="project" value="UniProtKB-UniRule"/>
</dbReference>
<dbReference type="GO" id="GO:0008270">
    <property type="term" value="F:zinc ion binding"/>
    <property type="evidence" value="ECO:0007669"/>
    <property type="project" value="UniProtKB-KW"/>
</dbReference>
<dbReference type="PANTHER" id="PTHR20973">
    <property type="entry name" value="NON-SMC ELEMENT 1-RELATED"/>
    <property type="match status" value="1"/>
</dbReference>
<sequence length="216" mass="24127">MANRDTALSREQHAFLQALMAKGAMPEKSAKRLYAEIASMDPAEANKTFSRFWNPIASALGYLDLDIRVIKYQEDGELYMGVVNKTGGEAAKLATRLTPEQIALFRVVLDEIMRDDRTVERGVDVITALNATQVAPTQGETQGDRGLSQAQTQSVAKMSKMEKEATLKQLCKDGWLAQTDDEAGFLKLGVRAFLELKEFLLEQAPERARAKWERML</sequence>
<comment type="similarity">
    <text evidence="1">Belongs to the NSE1 family.</text>
</comment>
<organism evidence="2">
    <name type="scientific">Micromonas pusilla</name>
    <name type="common">Picoplanktonic green alga</name>
    <name type="synonym">Chromulina pusilla</name>
    <dbReference type="NCBI Taxonomy" id="38833"/>
    <lineage>
        <taxon>Eukaryota</taxon>
        <taxon>Viridiplantae</taxon>
        <taxon>Chlorophyta</taxon>
        <taxon>Mamiellophyceae</taxon>
        <taxon>Mamiellales</taxon>
        <taxon>Mamiellaceae</taxon>
        <taxon>Micromonas</taxon>
    </lineage>
</organism>
<keyword evidence="1" id="KW-0862">Zinc</keyword>
<dbReference type="EMBL" id="HBEQ01011371">
    <property type="protein sequence ID" value="CAD8521758.1"/>
    <property type="molecule type" value="Transcribed_RNA"/>
</dbReference>
<dbReference type="InterPro" id="IPR011513">
    <property type="entry name" value="Nse1"/>
</dbReference>
<name>A0A7S0NLS0_MICPS</name>
<accession>A0A7S0NLS0</accession>
<dbReference type="Gene3D" id="1.10.10.10">
    <property type="entry name" value="Winged helix-like DNA-binding domain superfamily/Winged helix DNA-binding domain"/>
    <property type="match status" value="1"/>
</dbReference>
<keyword evidence="1" id="KW-0234">DNA repair</keyword>